<keyword evidence="1" id="KW-0812">Transmembrane</keyword>
<proteinExistence type="predicted"/>
<sequence>MRGSLIYSSLSSRPFHCFCFAQPDPNSITFYCKKFFTFSHTGTARRVVVYGLFFFPHPKLFFPLSPIKKSVLEFIMTFCIFSALGARNLGRAGVRVSQTTTAIQGGRVVGKWRGNFGLGTATAALHLLLLFFSLSRLLFLSKTLREWKIFNFTTGVYGLLCLFCCRCLFRWCSAAAASAAARQ</sequence>
<evidence type="ECO:0000313" key="3">
    <source>
        <dbReference type="Proteomes" id="UP001367316"/>
    </source>
</evidence>
<evidence type="ECO:0008006" key="4">
    <source>
        <dbReference type="Google" id="ProtNLM"/>
    </source>
</evidence>
<feature type="transmembrane region" description="Helical" evidence="1">
    <location>
        <begin position="149"/>
        <end position="169"/>
    </location>
</feature>
<evidence type="ECO:0000256" key="1">
    <source>
        <dbReference type="SAM" id="Phobius"/>
    </source>
</evidence>
<feature type="transmembrane region" description="Helical" evidence="1">
    <location>
        <begin position="116"/>
        <end position="137"/>
    </location>
</feature>
<organism evidence="2 3">
    <name type="scientific">Phyllosticta paracitricarpa</name>
    <dbReference type="NCBI Taxonomy" id="2016321"/>
    <lineage>
        <taxon>Eukaryota</taxon>
        <taxon>Fungi</taxon>
        <taxon>Dikarya</taxon>
        <taxon>Ascomycota</taxon>
        <taxon>Pezizomycotina</taxon>
        <taxon>Dothideomycetes</taxon>
        <taxon>Dothideomycetes incertae sedis</taxon>
        <taxon>Botryosphaeriales</taxon>
        <taxon>Phyllostictaceae</taxon>
        <taxon>Phyllosticta</taxon>
    </lineage>
</organism>
<dbReference type="EMBL" id="JBBPBF010000015">
    <property type="protein sequence ID" value="KAK7611096.1"/>
    <property type="molecule type" value="Genomic_DNA"/>
</dbReference>
<dbReference type="Proteomes" id="UP001367316">
    <property type="component" value="Unassembled WGS sequence"/>
</dbReference>
<keyword evidence="3" id="KW-1185">Reference proteome</keyword>
<keyword evidence="1" id="KW-0472">Membrane</keyword>
<name>A0ABR1NAI9_9PEZI</name>
<protein>
    <recommendedName>
        <fullName evidence="4">Transmembrane protein</fullName>
    </recommendedName>
</protein>
<gene>
    <name evidence="2" type="ORF">JOL62DRAFT_89253</name>
</gene>
<reference evidence="2 3" key="1">
    <citation type="submission" date="2024-04" db="EMBL/GenBank/DDBJ databases">
        <title>Phyllosticta paracitricarpa is synonymous to the EU quarantine fungus P. citricarpa based on phylogenomic analyses.</title>
        <authorList>
            <consortium name="Lawrence Berkeley National Laboratory"/>
            <person name="Van ingen-buijs V.A."/>
            <person name="Van westerhoven A.C."/>
            <person name="Haridas S."/>
            <person name="Skiadas P."/>
            <person name="Martin F."/>
            <person name="Groenewald J.Z."/>
            <person name="Crous P.W."/>
            <person name="Seidl M.F."/>
        </authorList>
    </citation>
    <scope>NUCLEOTIDE SEQUENCE [LARGE SCALE GENOMIC DNA]</scope>
    <source>
        <strain evidence="2 3">CBS 141358</strain>
    </source>
</reference>
<accession>A0ABR1NAI9</accession>
<comment type="caution">
    <text evidence="2">The sequence shown here is derived from an EMBL/GenBank/DDBJ whole genome shotgun (WGS) entry which is preliminary data.</text>
</comment>
<evidence type="ECO:0000313" key="2">
    <source>
        <dbReference type="EMBL" id="KAK7611096.1"/>
    </source>
</evidence>
<keyword evidence="1" id="KW-1133">Transmembrane helix</keyword>